<gene>
    <name evidence="4" type="ORF">ET445_04870</name>
</gene>
<evidence type="ECO:0000256" key="3">
    <source>
        <dbReference type="RuleBase" id="RU000363"/>
    </source>
</evidence>
<comment type="similarity">
    <text evidence="1 3">Belongs to the short-chain dehydrogenases/reductases (SDR) family.</text>
</comment>
<dbReference type="SUPFAM" id="SSF51735">
    <property type="entry name" value="NAD(P)-binding Rossmann-fold domains"/>
    <property type="match status" value="1"/>
</dbReference>
<protein>
    <submittedName>
        <fullName evidence="4">SDR family NAD(P)-dependent oxidoreductase</fullName>
    </submittedName>
</protein>
<name>A0A4P6F9D8_9MICO</name>
<keyword evidence="5" id="KW-1185">Reference proteome</keyword>
<accession>A0A4P6F9D8</accession>
<dbReference type="PANTHER" id="PTHR24322:SF736">
    <property type="entry name" value="RETINOL DEHYDROGENASE 10"/>
    <property type="match status" value="1"/>
</dbReference>
<dbReference type="InterPro" id="IPR002347">
    <property type="entry name" value="SDR_fam"/>
</dbReference>
<dbReference type="KEGG" id="agf:ET445_04870"/>
<dbReference type="OrthoDB" id="4523082at2"/>
<dbReference type="GO" id="GO:0016616">
    <property type="term" value="F:oxidoreductase activity, acting on the CH-OH group of donors, NAD or NADP as acceptor"/>
    <property type="evidence" value="ECO:0007669"/>
    <property type="project" value="TreeGrafter"/>
</dbReference>
<reference evidence="4 5" key="1">
    <citation type="submission" date="2019-01" db="EMBL/GenBank/DDBJ databases">
        <title>Genome sequencing of strain FW100M-8.</title>
        <authorList>
            <person name="Heo J."/>
            <person name="Kim S.-J."/>
            <person name="Kim J.-S."/>
            <person name="Hong S.-B."/>
            <person name="Kwon S.-W."/>
        </authorList>
    </citation>
    <scope>NUCLEOTIDE SEQUENCE [LARGE SCALE GENOMIC DNA]</scope>
    <source>
        <strain evidence="4 5">FW100M-8</strain>
    </source>
</reference>
<dbReference type="Proteomes" id="UP000291259">
    <property type="component" value="Chromosome"/>
</dbReference>
<dbReference type="AlphaFoldDB" id="A0A4P6F9D8"/>
<dbReference type="Gene3D" id="3.40.50.720">
    <property type="entry name" value="NAD(P)-binding Rossmann-like Domain"/>
    <property type="match status" value="1"/>
</dbReference>
<dbReference type="Pfam" id="PF00106">
    <property type="entry name" value="adh_short"/>
    <property type="match status" value="1"/>
</dbReference>
<dbReference type="PROSITE" id="PS00061">
    <property type="entry name" value="ADH_SHORT"/>
    <property type="match status" value="1"/>
</dbReference>
<dbReference type="InterPro" id="IPR020904">
    <property type="entry name" value="Sc_DH/Rdtase_CS"/>
</dbReference>
<evidence type="ECO:0000313" key="4">
    <source>
        <dbReference type="EMBL" id="QAY72770.1"/>
    </source>
</evidence>
<dbReference type="RefSeq" id="WP_129189338.1">
    <property type="nucleotide sequence ID" value="NZ_CP035491.1"/>
</dbReference>
<organism evidence="4 5">
    <name type="scientific">Agromyces protaetiae</name>
    <dbReference type="NCBI Taxonomy" id="2509455"/>
    <lineage>
        <taxon>Bacteria</taxon>
        <taxon>Bacillati</taxon>
        <taxon>Actinomycetota</taxon>
        <taxon>Actinomycetes</taxon>
        <taxon>Micrococcales</taxon>
        <taxon>Microbacteriaceae</taxon>
        <taxon>Agromyces</taxon>
    </lineage>
</organism>
<evidence type="ECO:0000256" key="1">
    <source>
        <dbReference type="ARBA" id="ARBA00006484"/>
    </source>
</evidence>
<dbReference type="PRINTS" id="PR00080">
    <property type="entry name" value="SDRFAMILY"/>
</dbReference>
<dbReference type="PRINTS" id="PR00081">
    <property type="entry name" value="GDHRDH"/>
</dbReference>
<evidence type="ECO:0000256" key="2">
    <source>
        <dbReference type="ARBA" id="ARBA00023002"/>
    </source>
</evidence>
<proteinExistence type="inferred from homology"/>
<dbReference type="EMBL" id="CP035491">
    <property type="protein sequence ID" value="QAY72770.1"/>
    <property type="molecule type" value="Genomic_DNA"/>
</dbReference>
<keyword evidence="2" id="KW-0560">Oxidoreductase</keyword>
<dbReference type="InterPro" id="IPR036291">
    <property type="entry name" value="NAD(P)-bd_dom_sf"/>
</dbReference>
<sequence>MTKTARGARVLITGAAAGMGRMYAERAVAEGAASVTLWDRDRDALDATVRDLEAAAARIAGQTRITSDVVDVAEMGSIAKHAHRVRNKVGAPDILINNAGIVRGNRYFWDTDNGDDTRQTMRVNALAPMYLAHEFLPDMIGAPYRAKRIVNIASAAGTLGNPRMAVYAASKAAVIGWSDSVRIELEQAGHTNVKVTTVTPSYISTGMFAGATGPLLAPVLEPGYVVDRVWRAMLDGKPLLELPRSVRLSRFLRAALPTRVFDVVVGDGFGVYKSMQDFTGRQK</sequence>
<evidence type="ECO:0000313" key="5">
    <source>
        <dbReference type="Proteomes" id="UP000291259"/>
    </source>
</evidence>
<dbReference type="PANTHER" id="PTHR24322">
    <property type="entry name" value="PKSB"/>
    <property type="match status" value="1"/>
</dbReference>